<comment type="caution">
    <text evidence="1">The sequence shown here is derived from an EMBL/GenBank/DDBJ whole genome shotgun (WGS) entry which is preliminary data.</text>
</comment>
<dbReference type="EMBL" id="LAZR01017644">
    <property type="protein sequence ID" value="KKL99567.1"/>
    <property type="molecule type" value="Genomic_DNA"/>
</dbReference>
<organism evidence="1">
    <name type="scientific">marine sediment metagenome</name>
    <dbReference type="NCBI Taxonomy" id="412755"/>
    <lineage>
        <taxon>unclassified sequences</taxon>
        <taxon>metagenomes</taxon>
        <taxon>ecological metagenomes</taxon>
    </lineage>
</organism>
<proteinExistence type="predicted"/>
<accession>A0A0F9JKS3</accession>
<dbReference type="AlphaFoldDB" id="A0A0F9JKS3"/>
<evidence type="ECO:0000313" key="1">
    <source>
        <dbReference type="EMBL" id="KKL99567.1"/>
    </source>
</evidence>
<sequence length="95" mass="10280">MYSTKFDSQATEALYRQNPDDELGQSLDGLSWYGLYRALEAGGGSIVIEDTYGFVGRADFETSEALEEAWCGIGMDAALDALDHAGIAYMEVVGL</sequence>
<gene>
    <name evidence="1" type="ORF">LCGC14_1813110</name>
</gene>
<name>A0A0F9JKS3_9ZZZZ</name>
<reference evidence="1" key="1">
    <citation type="journal article" date="2015" name="Nature">
        <title>Complex archaea that bridge the gap between prokaryotes and eukaryotes.</title>
        <authorList>
            <person name="Spang A."/>
            <person name="Saw J.H."/>
            <person name="Jorgensen S.L."/>
            <person name="Zaremba-Niedzwiedzka K."/>
            <person name="Martijn J."/>
            <person name="Lind A.E."/>
            <person name="van Eijk R."/>
            <person name="Schleper C."/>
            <person name="Guy L."/>
            <person name="Ettema T.J."/>
        </authorList>
    </citation>
    <scope>NUCLEOTIDE SEQUENCE</scope>
</reference>
<protein>
    <submittedName>
        <fullName evidence="1">Uncharacterized protein</fullName>
    </submittedName>
</protein>